<proteinExistence type="predicted"/>
<evidence type="ECO:0000313" key="2">
    <source>
        <dbReference type="Proteomes" id="UP001203136"/>
    </source>
</evidence>
<dbReference type="PANTHER" id="PTHR41260">
    <property type="entry name" value="PROTEIN ECSC"/>
    <property type="match status" value="1"/>
</dbReference>
<dbReference type="Pfam" id="PF12787">
    <property type="entry name" value="EcsC"/>
    <property type="match status" value="1"/>
</dbReference>
<protein>
    <submittedName>
        <fullName evidence="1">EcsC family protein</fullName>
    </submittedName>
</protein>
<name>A0AAW5F9U1_CLOSY</name>
<dbReference type="InterPro" id="IPR024787">
    <property type="entry name" value="EcsC"/>
</dbReference>
<reference evidence="1" key="1">
    <citation type="journal article" date="2022" name="Cell Host Microbe">
        <title>Colonization of the live biotherapeutic product VE303 and modulation of the microbiota and metabolites in healthy volunteers.</title>
        <authorList>
            <person name="Dsouza M."/>
            <person name="Menon R."/>
            <person name="Crossette E."/>
            <person name="Bhattarai S.K."/>
            <person name="Schneider J."/>
            <person name="Kim Y.G."/>
            <person name="Reddy S."/>
            <person name="Caballero S."/>
            <person name="Felix C."/>
            <person name="Cornacchione L."/>
            <person name="Hendrickson J."/>
            <person name="Watson A.R."/>
            <person name="Minot S.S."/>
            <person name="Greenfield N."/>
            <person name="Schopf L."/>
            <person name="Szabady R."/>
            <person name="Patarroyo J."/>
            <person name="Smith W."/>
            <person name="Harrison P."/>
            <person name="Kuijper E.J."/>
            <person name="Kelly C.P."/>
            <person name="Olle B."/>
            <person name="Bobilev D."/>
            <person name="Silber J.L."/>
            <person name="Bucci V."/>
            <person name="Roberts B."/>
            <person name="Faith J."/>
            <person name="Norman J.M."/>
        </authorList>
    </citation>
    <scope>NUCLEOTIDE SEQUENCE</scope>
    <source>
        <strain evidence="1">VE303-04</strain>
    </source>
</reference>
<dbReference type="PANTHER" id="PTHR41260:SF1">
    <property type="entry name" value="PROTEIN ECSC"/>
    <property type="match status" value="1"/>
</dbReference>
<comment type="caution">
    <text evidence="1">The sequence shown here is derived from an EMBL/GenBank/DDBJ whole genome shotgun (WGS) entry which is preliminary data.</text>
</comment>
<organism evidence="1 2">
    <name type="scientific">Clostridium symbiosum</name>
    <name type="common">Bacteroides symbiosus</name>
    <dbReference type="NCBI Taxonomy" id="1512"/>
    <lineage>
        <taxon>Bacteria</taxon>
        <taxon>Bacillati</taxon>
        <taxon>Bacillota</taxon>
        <taxon>Clostridia</taxon>
        <taxon>Lachnospirales</taxon>
        <taxon>Lachnospiraceae</taxon>
        <taxon>Otoolea</taxon>
    </lineage>
</organism>
<dbReference type="AlphaFoldDB" id="A0AAW5F9U1"/>
<dbReference type="RefSeq" id="WP_003505754.1">
    <property type="nucleotide sequence ID" value="NZ_CABKPP010000001.1"/>
</dbReference>
<gene>
    <name evidence="1" type="ORF">K5I21_22800</name>
</gene>
<sequence>MAEKKTALEKEWESFLRREKKLLRKYGRRKEPLLERKLQKAVPDGLSEKLEAAFYRAFCMILENGTAAIEKTFPKDRLEAEYKTREYAGTVYPVRKNLAAGRKLAARNAAAGVAGACAEGAVLGLLGIGLPDIPIFLAALLRSLYTQALHFGVDYGKAEEQVFLLELLALSLYNGDDFMERDAEMNRKIYRMACEDDSQTKRETNLKQAALKASGALSGELLYMKFLQGIPVAGLIGGLYDGIYMKKVTDYAAVKLERRYLLTKSEADHR</sequence>
<evidence type="ECO:0000313" key="1">
    <source>
        <dbReference type="EMBL" id="MCK0088638.1"/>
    </source>
</evidence>
<dbReference type="EMBL" id="JAINVB010000001">
    <property type="protein sequence ID" value="MCK0088638.1"/>
    <property type="molecule type" value="Genomic_DNA"/>
</dbReference>
<accession>A0AAW5F9U1</accession>
<dbReference type="Proteomes" id="UP001203136">
    <property type="component" value="Unassembled WGS sequence"/>
</dbReference>